<dbReference type="EMBL" id="FNPH01000011">
    <property type="protein sequence ID" value="SDZ35009.1"/>
    <property type="molecule type" value="Genomic_DNA"/>
</dbReference>
<name>A0A1H3SD30_9ACTN</name>
<protein>
    <submittedName>
        <fullName evidence="1">Uncharacterized protein</fullName>
    </submittedName>
</protein>
<accession>A0A1H3SD30</accession>
<sequence>MADDNRAVIAIGKHGLTLGVDPDGHWIVSANDGRHWRPAENPVSLLPLLERRHEDVTTLGIDQAFDPPPWDDLVRFAMSSWSDYWAGLALGWLEDGYPAAPFRDTLQSLKSAPQRTQPIRHRALRLWRELPTP</sequence>
<dbReference type="AlphaFoldDB" id="A0A1H3SD30"/>
<proteinExistence type="predicted"/>
<gene>
    <name evidence="1" type="ORF">SAMN05444365_1115</name>
</gene>
<keyword evidence="2" id="KW-1185">Reference proteome</keyword>
<reference evidence="2" key="1">
    <citation type="submission" date="2016-10" db="EMBL/GenBank/DDBJ databases">
        <authorList>
            <person name="Varghese N."/>
            <person name="Submissions S."/>
        </authorList>
    </citation>
    <scope>NUCLEOTIDE SEQUENCE [LARGE SCALE GENOMIC DNA]</scope>
    <source>
        <strain evidence="2">DSM 45245</strain>
    </source>
</reference>
<dbReference type="STRING" id="405436.SAMN05444365_1115"/>
<organism evidence="1 2">
    <name type="scientific">Micromonospora pattaloongensis</name>
    <dbReference type="NCBI Taxonomy" id="405436"/>
    <lineage>
        <taxon>Bacteria</taxon>
        <taxon>Bacillati</taxon>
        <taxon>Actinomycetota</taxon>
        <taxon>Actinomycetes</taxon>
        <taxon>Micromonosporales</taxon>
        <taxon>Micromonosporaceae</taxon>
        <taxon>Micromonospora</taxon>
    </lineage>
</organism>
<evidence type="ECO:0000313" key="1">
    <source>
        <dbReference type="EMBL" id="SDZ35009.1"/>
    </source>
</evidence>
<evidence type="ECO:0000313" key="2">
    <source>
        <dbReference type="Proteomes" id="UP000242415"/>
    </source>
</evidence>
<dbReference type="Proteomes" id="UP000242415">
    <property type="component" value="Unassembled WGS sequence"/>
</dbReference>